<evidence type="ECO:0000313" key="2">
    <source>
        <dbReference type="EMBL" id="KAD3066903.1"/>
    </source>
</evidence>
<feature type="compositionally biased region" description="Polar residues" evidence="1">
    <location>
        <begin position="94"/>
        <end position="107"/>
    </location>
</feature>
<protein>
    <submittedName>
        <fullName evidence="2">Uncharacterized protein</fullName>
    </submittedName>
</protein>
<name>A0A5N6M1S4_9ASTR</name>
<proteinExistence type="predicted"/>
<sequence>MNLQEIFAKNKAPSVPAEDQEFVDVEESSEEEHEVVLVNAYEHDLLRKRKAAASAELTKYKDKDDDDNPFVESIPKKKVNVMSRKSEVPIIKRQQPTQSSLTSPTKFQSQPPSPIKPQSPAHSPSPIHFSQPQSSPISKGDKGKAPMRSSSDFIPEKDDNDK</sequence>
<feature type="compositionally biased region" description="Polar residues" evidence="1">
    <location>
        <begin position="128"/>
        <end position="137"/>
    </location>
</feature>
<evidence type="ECO:0000256" key="1">
    <source>
        <dbReference type="SAM" id="MobiDB-lite"/>
    </source>
</evidence>
<evidence type="ECO:0000313" key="3">
    <source>
        <dbReference type="Proteomes" id="UP000326396"/>
    </source>
</evidence>
<dbReference type="EMBL" id="SZYD01000017">
    <property type="protein sequence ID" value="KAD3066903.1"/>
    <property type="molecule type" value="Genomic_DNA"/>
</dbReference>
<gene>
    <name evidence="2" type="ORF">E3N88_34783</name>
</gene>
<accession>A0A5N6M1S4</accession>
<organism evidence="2 3">
    <name type="scientific">Mikania micrantha</name>
    <name type="common">bitter vine</name>
    <dbReference type="NCBI Taxonomy" id="192012"/>
    <lineage>
        <taxon>Eukaryota</taxon>
        <taxon>Viridiplantae</taxon>
        <taxon>Streptophyta</taxon>
        <taxon>Embryophyta</taxon>
        <taxon>Tracheophyta</taxon>
        <taxon>Spermatophyta</taxon>
        <taxon>Magnoliopsida</taxon>
        <taxon>eudicotyledons</taxon>
        <taxon>Gunneridae</taxon>
        <taxon>Pentapetalae</taxon>
        <taxon>asterids</taxon>
        <taxon>campanulids</taxon>
        <taxon>Asterales</taxon>
        <taxon>Asteraceae</taxon>
        <taxon>Asteroideae</taxon>
        <taxon>Heliantheae alliance</taxon>
        <taxon>Eupatorieae</taxon>
        <taxon>Mikania</taxon>
    </lineage>
</organism>
<feature type="region of interest" description="Disordered" evidence="1">
    <location>
        <begin position="1"/>
        <end position="20"/>
    </location>
</feature>
<comment type="caution">
    <text evidence="2">The sequence shown here is derived from an EMBL/GenBank/DDBJ whole genome shotgun (WGS) entry which is preliminary data.</text>
</comment>
<feature type="region of interest" description="Disordered" evidence="1">
    <location>
        <begin position="81"/>
        <end position="162"/>
    </location>
</feature>
<keyword evidence="3" id="KW-1185">Reference proteome</keyword>
<dbReference type="AlphaFoldDB" id="A0A5N6M1S4"/>
<reference evidence="2 3" key="1">
    <citation type="submission" date="2019-05" db="EMBL/GenBank/DDBJ databases">
        <title>Mikania micrantha, genome provides insights into the molecular mechanism of rapid growth.</title>
        <authorList>
            <person name="Liu B."/>
        </authorList>
    </citation>
    <scope>NUCLEOTIDE SEQUENCE [LARGE SCALE GENOMIC DNA]</scope>
    <source>
        <strain evidence="2">NLD-2019</strain>
        <tissue evidence="2">Leaf</tissue>
    </source>
</reference>
<dbReference type="Proteomes" id="UP000326396">
    <property type="component" value="Linkage Group LG7"/>
</dbReference>